<proteinExistence type="predicted"/>
<protein>
    <submittedName>
        <fullName evidence="2">Uncharacterized protein</fullName>
    </submittedName>
</protein>
<evidence type="ECO:0000313" key="2">
    <source>
        <dbReference type="EMBL" id="TEY57655.1"/>
    </source>
</evidence>
<organism evidence="2 3">
    <name type="scientific">Botryotinia calthae</name>
    <dbReference type="NCBI Taxonomy" id="38488"/>
    <lineage>
        <taxon>Eukaryota</taxon>
        <taxon>Fungi</taxon>
        <taxon>Dikarya</taxon>
        <taxon>Ascomycota</taxon>
        <taxon>Pezizomycotina</taxon>
        <taxon>Leotiomycetes</taxon>
        <taxon>Helotiales</taxon>
        <taxon>Sclerotiniaceae</taxon>
        <taxon>Botryotinia</taxon>
    </lineage>
</organism>
<dbReference type="Proteomes" id="UP000297299">
    <property type="component" value="Unassembled WGS sequence"/>
</dbReference>
<name>A0A4Y8CZE2_9HELO</name>
<keyword evidence="3" id="KW-1185">Reference proteome</keyword>
<comment type="caution">
    <text evidence="2">The sequence shown here is derived from an EMBL/GenBank/DDBJ whole genome shotgun (WGS) entry which is preliminary data.</text>
</comment>
<evidence type="ECO:0000256" key="1">
    <source>
        <dbReference type="SAM" id="MobiDB-lite"/>
    </source>
</evidence>
<sequence>MLSRPGTLQFSIGQVLSSIVEPWKFIPRMLKKKSEKSFESQSTAGQDMEIDSVYAADTTENVDGGIIPESPTSA</sequence>
<reference evidence="2 3" key="1">
    <citation type="submission" date="2017-11" db="EMBL/GenBank/DDBJ databases">
        <title>Comparative genomics of Botrytis spp.</title>
        <authorList>
            <person name="Valero-Jimenez C.A."/>
            <person name="Tapia P."/>
            <person name="Veloso J."/>
            <person name="Silva-Moreno E."/>
            <person name="Staats M."/>
            <person name="Valdes J.H."/>
            <person name="Van Kan J.A.L."/>
        </authorList>
    </citation>
    <scope>NUCLEOTIDE SEQUENCE [LARGE SCALE GENOMIC DNA]</scope>
    <source>
        <strain evidence="2 3">MUCL2830</strain>
    </source>
</reference>
<accession>A0A4Y8CZE2</accession>
<dbReference type="AlphaFoldDB" id="A0A4Y8CZE2"/>
<gene>
    <name evidence="2" type="ORF">BOTCAL_0210g00160</name>
</gene>
<evidence type="ECO:0000313" key="3">
    <source>
        <dbReference type="Proteomes" id="UP000297299"/>
    </source>
</evidence>
<feature type="region of interest" description="Disordered" evidence="1">
    <location>
        <begin position="34"/>
        <end position="53"/>
    </location>
</feature>
<dbReference type="EMBL" id="PHWZ01000210">
    <property type="protein sequence ID" value="TEY57655.1"/>
    <property type="molecule type" value="Genomic_DNA"/>
</dbReference>